<feature type="compositionally biased region" description="Basic and acidic residues" evidence="1">
    <location>
        <begin position="62"/>
        <end position="71"/>
    </location>
</feature>
<dbReference type="Proteomes" id="UP001549077">
    <property type="component" value="Unassembled WGS sequence"/>
</dbReference>
<dbReference type="RefSeq" id="WP_168296135.1">
    <property type="nucleotide sequence ID" value="NZ_CP071604.1"/>
</dbReference>
<evidence type="ECO:0000256" key="1">
    <source>
        <dbReference type="SAM" id="MobiDB-lite"/>
    </source>
</evidence>
<name>A0ABV2MHE7_9HYPH</name>
<organism evidence="2 3">
    <name type="scientific">Rhizobium binae</name>
    <dbReference type="NCBI Taxonomy" id="1138190"/>
    <lineage>
        <taxon>Bacteria</taxon>
        <taxon>Pseudomonadati</taxon>
        <taxon>Pseudomonadota</taxon>
        <taxon>Alphaproteobacteria</taxon>
        <taxon>Hyphomicrobiales</taxon>
        <taxon>Rhizobiaceae</taxon>
        <taxon>Rhizobium/Agrobacterium group</taxon>
        <taxon>Rhizobium</taxon>
    </lineage>
</organism>
<evidence type="ECO:0000313" key="3">
    <source>
        <dbReference type="Proteomes" id="UP001549077"/>
    </source>
</evidence>
<comment type="caution">
    <text evidence="2">The sequence shown here is derived from an EMBL/GenBank/DDBJ whole genome shotgun (WGS) entry which is preliminary data.</text>
</comment>
<sequence length="71" mass="7738">MIASVPRVPRLSISGVNARGARTLEKQTHGKHGTRTVEEALRRGFEVSMRDEKGVNPGAGAGRKDDDKRPE</sequence>
<accession>A0ABV2MHE7</accession>
<dbReference type="GeneID" id="91150034"/>
<dbReference type="EMBL" id="JBEPMY010000008">
    <property type="protein sequence ID" value="MET3755895.1"/>
    <property type="molecule type" value="Genomic_DNA"/>
</dbReference>
<feature type="compositionally biased region" description="Basic and acidic residues" evidence="1">
    <location>
        <begin position="45"/>
        <end position="54"/>
    </location>
</feature>
<gene>
    <name evidence="2" type="ORF">ABID08_003266</name>
</gene>
<feature type="region of interest" description="Disordered" evidence="1">
    <location>
        <begin position="45"/>
        <end position="71"/>
    </location>
</feature>
<reference evidence="2 3" key="1">
    <citation type="submission" date="2024-06" db="EMBL/GenBank/DDBJ databases">
        <title>Genomic Encyclopedia of Type Strains, Phase IV (KMG-IV): sequencing the most valuable type-strain genomes for metagenomic binning, comparative biology and taxonomic classification.</title>
        <authorList>
            <person name="Goeker M."/>
        </authorList>
    </citation>
    <scope>NUCLEOTIDE SEQUENCE [LARGE SCALE GENOMIC DNA]</scope>
    <source>
        <strain evidence="2 3">DSM 29288</strain>
    </source>
</reference>
<keyword evidence="3" id="KW-1185">Reference proteome</keyword>
<proteinExistence type="predicted"/>
<evidence type="ECO:0000313" key="2">
    <source>
        <dbReference type="EMBL" id="MET3755895.1"/>
    </source>
</evidence>
<protein>
    <submittedName>
        <fullName evidence="2">Uncharacterized protein</fullName>
    </submittedName>
</protein>